<dbReference type="InterPro" id="IPR011765">
    <property type="entry name" value="Pept_M16_N"/>
</dbReference>
<dbReference type="Proteomes" id="UP001187415">
    <property type="component" value="Unassembled WGS sequence"/>
</dbReference>
<dbReference type="FunFam" id="3.30.830.10:FF:000018">
    <property type="entry name" value="Cytochrome b-c1 complex subunit 2, mitochondrial"/>
    <property type="match status" value="1"/>
</dbReference>
<evidence type="ECO:0000259" key="1">
    <source>
        <dbReference type="Pfam" id="PF00675"/>
    </source>
</evidence>
<dbReference type="InterPro" id="IPR011249">
    <property type="entry name" value="Metalloenz_LuxS/M16"/>
</dbReference>
<sequence>MKGIRGISQLSTRLYAAQAARKEFSGAAERVKFQPQDVQVTRLPSGLVITSLENYSPASKIGVFIKAGCRYETPDNLGITHLLRLASNLTTKGASAFKICRGIEAVGGSLSVTSSRENMTYTVDCLRDDIDTVMEYLINVTTAPEFRPWEVSELTDRVKIDKAVAAQSAQIAVVEGLHEAAYKNALCNSLYCPDHMVGRFHSEHLHHFVQNNFTSARMALVGLGVDHSVLKQVGEQFLNIRSGAGTTGAKAQYRGGEIRLPSSSSLVHSAVVSQSAAAGTSEALAFGVLQHLLGAGPHVKRGSNASSKLVQGVSKATADPFDVSAFNTSYSDSGLFGVYTISQAAAAGDVIKAALAQVKAVADGGITAADLTQAKTQLKGQFLMSLETSEGLLEAMGTQALAEGSYRTSEEISKNIDNVSLTDVANAAKKFVSGKKTMASNGNLIKTPFVDEV</sequence>
<name>A0AA88LR29_CHASR</name>
<proteinExistence type="predicted"/>
<dbReference type="GO" id="GO:0046872">
    <property type="term" value="F:metal ion binding"/>
    <property type="evidence" value="ECO:0007669"/>
    <property type="project" value="InterPro"/>
</dbReference>
<accession>A0AA88LR29</accession>
<dbReference type="PANTHER" id="PTHR11851">
    <property type="entry name" value="METALLOPROTEASE"/>
    <property type="match status" value="1"/>
</dbReference>
<evidence type="ECO:0000259" key="2">
    <source>
        <dbReference type="Pfam" id="PF05193"/>
    </source>
</evidence>
<feature type="domain" description="Peptidase M16 C-terminal" evidence="2">
    <location>
        <begin position="202"/>
        <end position="378"/>
    </location>
</feature>
<evidence type="ECO:0000313" key="4">
    <source>
        <dbReference type="Proteomes" id="UP001187415"/>
    </source>
</evidence>
<gene>
    <name evidence="3" type="ORF">Q5P01_023750</name>
</gene>
<dbReference type="InterPro" id="IPR007863">
    <property type="entry name" value="Peptidase_M16_C"/>
</dbReference>
<keyword evidence="4" id="KW-1185">Reference proteome</keyword>
<reference evidence="3" key="1">
    <citation type="submission" date="2023-07" db="EMBL/GenBank/DDBJ databases">
        <title>Chromosome-level Genome Assembly of Striped Snakehead (Channa striata).</title>
        <authorList>
            <person name="Liu H."/>
        </authorList>
    </citation>
    <scope>NUCLEOTIDE SEQUENCE</scope>
    <source>
        <strain evidence="3">Gz</strain>
        <tissue evidence="3">Muscle</tissue>
    </source>
</reference>
<dbReference type="PANTHER" id="PTHR11851:SF226">
    <property type="entry name" value="CYTOCHROME B-C1 COMPLEX SUBUNIT 2, MITOCHONDRIAL"/>
    <property type="match status" value="1"/>
</dbReference>
<dbReference type="GO" id="GO:0005739">
    <property type="term" value="C:mitochondrion"/>
    <property type="evidence" value="ECO:0007669"/>
    <property type="project" value="TreeGrafter"/>
</dbReference>
<dbReference type="Gene3D" id="3.30.830.10">
    <property type="entry name" value="Metalloenzyme, LuxS/M16 peptidase-like"/>
    <property type="match status" value="2"/>
</dbReference>
<comment type="caution">
    <text evidence="3">The sequence shown here is derived from an EMBL/GenBank/DDBJ whole genome shotgun (WGS) entry which is preliminary data.</text>
</comment>
<feature type="domain" description="Peptidase M16 N-terminal" evidence="1">
    <location>
        <begin position="49"/>
        <end position="194"/>
    </location>
</feature>
<dbReference type="AlphaFoldDB" id="A0AA88LR29"/>
<dbReference type="EMBL" id="JAUPFM010000019">
    <property type="protein sequence ID" value="KAK2820791.1"/>
    <property type="molecule type" value="Genomic_DNA"/>
</dbReference>
<protein>
    <recommendedName>
        <fullName evidence="5">Cytochrome b-c1 complex subunit 2, mitochondrial</fullName>
    </recommendedName>
</protein>
<dbReference type="FunFam" id="3.30.830.10:FF:000039">
    <property type="entry name" value="Ubiquinol-cytochrome c reductase core subunit 2"/>
    <property type="match status" value="1"/>
</dbReference>
<organism evidence="3 4">
    <name type="scientific">Channa striata</name>
    <name type="common">Snakehead murrel</name>
    <name type="synonym">Ophicephalus striatus</name>
    <dbReference type="NCBI Taxonomy" id="64152"/>
    <lineage>
        <taxon>Eukaryota</taxon>
        <taxon>Metazoa</taxon>
        <taxon>Chordata</taxon>
        <taxon>Craniata</taxon>
        <taxon>Vertebrata</taxon>
        <taxon>Euteleostomi</taxon>
        <taxon>Actinopterygii</taxon>
        <taxon>Neopterygii</taxon>
        <taxon>Teleostei</taxon>
        <taxon>Neoteleostei</taxon>
        <taxon>Acanthomorphata</taxon>
        <taxon>Anabantaria</taxon>
        <taxon>Anabantiformes</taxon>
        <taxon>Channoidei</taxon>
        <taxon>Channidae</taxon>
        <taxon>Channa</taxon>
    </lineage>
</organism>
<evidence type="ECO:0000313" key="3">
    <source>
        <dbReference type="EMBL" id="KAK2820791.1"/>
    </source>
</evidence>
<dbReference type="Pfam" id="PF00675">
    <property type="entry name" value="Peptidase_M16"/>
    <property type="match status" value="1"/>
</dbReference>
<dbReference type="SUPFAM" id="SSF63411">
    <property type="entry name" value="LuxS/MPP-like metallohydrolase"/>
    <property type="match status" value="2"/>
</dbReference>
<dbReference type="InterPro" id="IPR050361">
    <property type="entry name" value="MPP/UQCRC_Complex"/>
</dbReference>
<evidence type="ECO:0008006" key="5">
    <source>
        <dbReference type="Google" id="ProtNLM"/>
    </source>
</evidence>
<dbReference type="Pfam" id="PF05193">
    <property type="entry name" value="Peptidase_M16_C"/>
    <property type="match status" value="1"/>
</dbReference>